<evidence type="ECO:0000313" key="2">
    <source>
        <dbReference type="Proteomes" id="UP000654670"/>
    </source>
</evidence>
<dbReference type="EMBL" id="BMOK01000007">
    <property type="protein sequence ID" value="GGL55946.1"/>
    <property type="molecule type" value="Genomic_DNA"/>
</dbReference>
<dbReference type="AlphaFoldDB" id="A0A917W131"/>
<gene>
    <name evidence="1" type="ORF">GCM10007968_20050</name>
</gene>
<organism evidence="1 2">
    <name type="scientific">Sporolactobacillus putidus</name>
    <dbReference type="NCBI Taxonomy" id="492735"/>
    <lineage>
        <taxon>Bacteria</taxon>
        <taxon>Bacillati</taxon>
        <taxon>Bacillota</taxon>
        <taxon>Bacilli</taxon>
        <taxon>Bacillales</taxon>
        <taxon>Sporolactobacillaceae</taxon>
        <taxon>Sporolactobacillus</taxon>
    </lineage>
</organism>
<reference evidence="1" key="2">
    <citation type="submission" date="2020-09" db="EMBL/GenBank/DDBJ databases">
        <authorList>
            <person name="Sun Q."/>
            <person name="Ohkuma M."/>
        </authorList>
    </citation>
    <scope>NUCLEOTIDE SEQUENCE</scope>
    <source>
        <strain evidence="1">JCM 15325</strain>
    </source>
</reference>
<name>A0A917W131_9BACL</name>
<sequence length="49" mass="5915">MNDLRRGLMKENGWTLEQVDDQDYYELNDLFSDHNPENMESLNNVLKRI</sequence>
<proteinExistence type="predicted"/>
<keyword evidence="2" id="KW-1185">Reference proteome</keyword>
<accession>A0A917W131</accession>
<comment type="caution">
    <text evidence="1">The sequence shown here is derived from an EMBL/GenBank/DDBJ whole genome shotgun (WGS) entry which is preliminary data.</text>
</comment>
<reference evidence="1" key="1">
    <citation type="journal article" date="2014" name="Int. J. Syst. Evol. Microbiol.">
        <title>Complete genome sequence of Corynebacterium casei LMG S-19264T (=DSM 44701T), isolated from a smear-ripened cheese.</title>
        <authorList>
            <consortium name="US DOE Joint Genome Institute (JGI-PGF)"/>
            <person name="Walter F."/>
            <person name="Albersmeier A."/>
            <person name="Kalinowski J."/>
            <person name="Ruckert C."/>
        </authorList>
    </citation>
    <scope>NUCLEOTIDE SEQUENCE</scope>
    <source>
        <strain evidence="1">JCM 15325</strain>
    </source>
</reference>
<evidence type="ECO:0000313" key="1">
    <source>
        <dbReference type="EMBL" id="GGL55946.1"/>
    </source>
</evidence>
<protein>
    <submittedName>
        <fullName evidence="1">Uncharacterized protein</fullName>
    </submittedName>
</protein>
<dbReference type="Proteomes" id="UP000654670">
    <property type="component" value="Unassembled WGS sequence"/>
</dbReference>